<name>A0AB38HCK2_9PAST</name>
<proteinExistence type="predicted"/>
<feature type="region of interest" description="Disordered" evidence="1">
    <location>
        <begin position="38"/>
        <end position="63"/>
    </location>
</feature>
<comment type="caution">
    <text evidence="2">The sequence shown here is derived from an EMBL/GenBank/DDBJ whole genome shotgun (WGS) entry which is preliminary data.</text>
</comment>
<reference evidence="2 3" key="1">
    <citation type="submission" date="2018-06" db="EMBL/GenBank/DDBJ databases">
        <authorList>
            <consortium name="Pathogen Informatics"/>
            <person name="Doyle S."/>
        </authorList>
    </citation>
    <scope>NUCLEOTIDE SEQUENCE [LARGE SCALE GENOMIC DNA]</scope>
    <source>
        <strain evidence="2 3">NCTC8540</strain>
    </source>
</reference>
<dbReference type="AlphaFoldDB" id="A0AB38HCK2"/>
<evidence type="ECO:0000256" key="1">
    <source>
        <dbReference type="SAM" id="MobiDB-lite"/>
    </source>
</evidence>
<accession>A0AB38HCK2</accession>
<dbReference type="EMBL" id="UGHJ01000001">
    <property type="protein sequence ID" value="STO69344.1"/>
    <property type="molecule type" value="Genomic_DNA"/>
</dbReference>
<evidence type="ECO:0000313" key="3">
    <source>
        <dbReference type="Proteomes" id="UP000254496"/>
    </source>
</evidence>
<evidence type="ECO:0000313" key="2">
    <source>
        <dbReference type="EMBL" id="STO69344.1"/>
    </source>
</evidence>
<gene>
    <name evidence="2" type="primary">dmcA</name>
    <name evidence="2" type="ORF">NCTC8540_01875</name>
</gene>
<dbReference type="RefSeq" id="WP_115073365.1">
    <property type="nucleotide sequence ID" value="NZ_UGHE01000002.1"/>
</dbReference>
<feature type="compositionally biased region" description="Basic and acidic residues" evidence="1">
    <location>
        <begin position="38"/>
        <end position="54"/>
    </location>
</feature>
<sequence length="371" mass="39685">MALPFILAGAAVAAGVFGVKKGLDAKSDLDDAERYSRYAKEEGEEANDKLERQKNSTNSSLETYGETKKKAIEKINEFDSLIFYPNGESRGNQIKAGKKFAEKHPKIIITREEEIEILKELNILDKGLSYDDSIKKINAHNIEMNKLEGALQSLAGGSLAGLAAGGGAWLGVSSLGAASTGAAISGLSGAAATNATLAWLGGGSLASGGLGIAGGTAVLGGLVAGPLLAIGGAVIASKAAETKDAAYEELSRVRGAIKKLEIVISKLESIETYTDLCNSVLNSITSHFKWNTLEDLLELAERNVTFKELNRKERQLVYVAYEITYLLWDFINEPTINEDGDDALPYDERNAVHKAYLMQCKGKIEDVLINP</sequence>
<organism evidence="2 3">
    <name type="scientific">Canicola haemoglobinophilus</name>
    <dbReference type="NCBI Taxonomy" id="733"/>
    <lineage>
        <taxon>Bacteria</taxon>
        <taxon>Pseudomonadati</taxon>
        <taxon>Pseudomonadota</taxon>
        <taxon>Gammaproteobacteria</taxon>
        <taxon>Pasteurellales</taxon>
        <taxon>Pasteurellaceae</taxon>
        <taxon>Canicola</taxon>
    </lineage>
</organism>
<protein>
    <submittedName>
        <fullName evidence="2">Methyl-accepting chemotaxis protein</fullName>
    </submittedName>
</protein>
<dbReference type="Proteomes" id="UP000254496">
    <property type="component" value="Unassembled WGS sequence"/>
</dbReference>